<evidence type="ECO:0000313" key="1">
    <source>
        <dbReference type="EMBL" id="CAG8590928.1"/>
    </source>
</evidence>
<sequence>EVEQTKDTELNMAKRPGVGTLGITIRHKCNYYRIIRFPDVSINHYSFDITPKANKDTIAYVYDKLALQNGFNAVFDGNTSIYSVSPLNLENERGGNHFEMHISQSDSIRVRNGTYKVVIRFVQKLSFDELQNYVSGRNASIGEVIKCIMALNAFINFTVRRNYPAIGKSIFPHPKQIAHSDIDLNPIILPGALELRRGFYQSLRPVWNTLAINLDICASVFYLGGPFLDVAARLLNKRNKDEFRQGLLSRDWTILSKFVRRLKIRTIHRGQRRPVYMVRKLSTEPADRLYFKINEANVSVAEYFFRTYNRRLSFENLPCLLVRNDVYLPLEVCDILPGQRFDGQLADIAHADMIKHTCIKPAERFNRISKAVKEIFKHNRDPHISSIGMDVDGENMTIDGRVLTPPTVEFNSKSVNQTHVPKDGRWNLVNKIVVQGKSLENWSVLVFGTRVPEQSIDQFMRQFRETASQKGLNVSNRPKISFTNPIGNVQQTGPLYGEIKRVGDTILGVPTQVLLSKLVTKRGGLDQVCANISLKVNVKLGGKNSLLSRGQLNFVSQVPTMIFGADVFHPGRGERKPSVAAVCASMDVDAIVYSGRYSVNKVPRNETIECLEDMVNDLFRAFWERNKSLPNRILFYRDGVSEGQFQHVLNIEVKAIKAVISRCYKPESEPTLTFIIVQKRHHTRFMPENPRDGDRLGNCIPGTVVDTSVVVPHEFDFFLQSHCCLQGTARPIHYNVLYDEHNFSADEIQTLTYRLCYLSARCTLSISLVPPVYYAHLIANRARHYLKWEEESSEISGASISSISDVKDVLQNSMFFI</sequence>
<comment type="caution">
    <text evidence="1">The sequence shown here is derived from an EMBL/GenBank/DDBJ whole genome shotgun (WGS) entry which is preliminary data.</text>
</comment>
<feature type="non-terminal residue" evidence="1">
    <location>
        <position position="1"/>
    </location>
</feature>
<accession>A0ACA9MJX9</accession>
<protein>
    <submittedName>
        <fullName evidence="1">9594_t:CDS:1</fullName>
    </submittedName>
</protein>
<name>A0ACA9MJX9_9GLOM</name>
<evidence type="ECO:0000313" key="2">
    <source>
        <dbReference type="Proteomes" id="UP000789702"/>
    </source>
</evidence>
<keyword evidence="2" id="KW-1185">Reference proteome</keyword>
<gene>
    <name evidence="1" type="ORF">DHETER_LOCUS6860</name>
</gene>
<proteinExistence type="predicted"/>
<reference evidence="1" key="1">
    <citation type="submission" date="2021-06" db="EMBL/GenBank/DDBJ databases">
        <authorList>
            <person name="Kallberg Y."/>
            <person name="Tangrot J."/>
            <person name="Rosling A."/>
        </authorList>
    </citation>
    <scope>NUCLEOTIDE SEQUENCE</scope>
    <source>
        <strain evidence="1">IL203A</strain>
    </source>
</reference>
<dbReference type="Proteomes" id="UP000789702">
    <property type="component" value="Unassembled WGS sequence"/>
</dbReference>
<dbReference type="EMBL" id="CAJVPU010009052">
    <property type="protein sequence ID" value="CAG8590928.1"/>
    <property type="molecule type" value="Genomic_DNA"/>
</dbReference>
<organism evidence="1 2">
    <name type="scientific">Dentiscutata heterogama</name>
    <dbReference type="NCBI Taxonomy" id="1316150"/>
    <lineage>
        <taxon>Eukaryota</taxon>
        <taxon>Fungi</taxon>
        <taxon>Fungi incertae sedis</taxon>
        <taxon>Mucoromycota</taxon>
        <taxon>Glomeromycotina</taxon>
        <taxon>Glomeromycetes</taxon>
        <taxon>Diversisporales</taxon>
        <taxon>Gigasporaceae</taxon>
        <taxon>Dentiscutata</taxon>
    </lineage>
</organism>